<comment type="similarity">
    <text evidence="1">Belongs to the prokaryotic/mitochondrial release factor family.</text>
</comment>
<gene>
    <name evidence="4" type="ORF">EAX61_08905</name>
</gene>
<dbReference type="EMBL" id="REFV01000007">
    <property type="protein sequence ID" value="RMB59168.1"/>
    <property type="molecule type" value="Genomic_DNA"/>
</dbReference>
<feature type="domain" description="Prokaryotic-type class I peptide chain release factors" evidence="3">
    <location>
        <begin position="8"/>
        <end position="125"/>
    </location>
</feature>
<dbReference type="EC" id="3.1.1.29" evidence="4"/>
<dbReference type="InterPro" id="IPR045853">
    <property type="entry name" value="Pep_chain_release_fac_I_sf"/>
</dbReference>
<feature type="region of interest" description="Disordered" evidence="2">
    <location>
        <begin position="103"/>
        <end position="133"/>
    </location>
</feature>
<protein>
    <submittedName>
        <fullName evidence="4">Aminoacyl-tRNA hydrolase</fullName>
        <ecNumber evidence="4">3.1.1.29</ecNumber>
    </submittedName>
</protein>
<evidence type="ECO:0000313" key="4">
    <source>
        <dbReference type="EMBL" id="RMB59168.1"/>
    </source>
</evidence>
<dbReference type="Gene3D" id="3.30.160.20">
    <property type="match status" value="1"/>
</dbReference>
<accession>A0A3M0G3P3</accession>
<evidence type="ECO:0000259" key="3">
    <source>
        <dbReference type="Pfam" id="PF00472"/>
    </source>
</evidence>
<dbReference type="GO" id="GO:0072344">
    <property type="term" value="P:rescue of stalled ribosome"/>
    <property type="evidence" value="ECO:0007669"/>
    <property type="project" value="TreeGrafter"/>
</dbReference>
<dbReference type="AlphaFoldDB" id="A0A3M0G3P3"/>
<dbReference type="OrthoDB" id="9815709at2"/>
<dbReference type="RefSeq" id="WP_121917336.1">
    <property type="nucleotide sequence ID" value="NZ_REFV01000007.1"/>
</dbReference>
<proteinExistence type="inferred from homology"/>
<feature type="compositionally biased region" description="Basic and acidic residues" evidence="2">
    <location>
        <begin position="123"/>
        <end position="133"/>
    </location>
</feature>
<dbReference type="GO" id="GO:0003747">
    <property type="term" value="F:translation release factor activity"/>
    <property type="evidence" value="ECO:0007669"/>
    <property type="project" value="InterPro"/>
</dbReference>
<name>A0A3M0G3P3_9FLAO</name>
<evidence type="ECO:0000313" key="5">
    <source>
        <dbReference type="Proteomes" id="UP000281985"/>
    </source>
</evidence>
<dbReference type="NCBIfam" id="NF006718">
    <property type="entry name" value="PRK09256.1"/>
    <property type="match status" value="1"/>
</dbReference>
<dbReference type="Pfam" id="PF00472">
    <property type="entry name" value="RF-1"/>
    <property type="match status" value="1"/>
</dbReference>
<evidence type="ECO:0000256" key="2">
    <source>
        <dbReference type="SAM" id="MobiDB-lite"/>
    </source>
</evidence>
<dbReference type="GO" id="GO:0004045">
    <property type="term" value="F:peptidyl-tRNA hydrolase activity"/>
    <property type="evidence" value="ECO:0007669"/>
    <property type="project" value="UniProtKB-EC"/>
</dbReference>
<reference evidence="4 5" key="1">
    <citation type="submission" date="2018-10" db="EMBL/GenBank/DDBJ databases">
        <title>Dokdonia luteus sp. nov., isolated from sea water.</title>
        <authorList>
            <person name="Zhou L.Y."/>
            <person name="Du Z.J."/>
        </authorList>
    </citation>
    <scope>NUCLEOTIDE SEQUENCE [LARGE SCALE GENOMIC DNA]</scope>
    <source>
        <strain evidence="4 5">SH27</strain>
    </source>
</reference>
<keyword evidence="4" id="KW-0378">Hydrolase</keyword>
<dbReference type="PANTHER" id="PTHR47814:SF1">
    <property type="entry name" value="PEPTIDYL-TRNA HYDROLASE ARFB"/>
    <property type="match status" value="1"/>
</dbReference>
<organism evidence="4 5">
    <name type="scientific">Dokdonia sinensis</name>
    <dbReference type="NCBI Taxonomy" id="2479847"/>
    <lineage>
        <taxon>Bacteria</taxon>
        <taxon>Pseudomonadati</taxon>
        <taxon>Bacteroidota</taxon>
        <taxon>Flavobacteriia</taxon>
        <taxon>Flavobacteriales</taxon>
        <taxon>Flavobacteriaceae</taxon>
        <taxon>Dokdonia</taxon>
    </lineage>
</organism>
<keyword evidence="5" id="KW-1185">Reference proteome</keyword>
<dbReference type="SUPFAM" id="SSF75620">
    <property type="entry name" value="Release factor"/>
    <property type="match status" value="1"/>
</dbReference>
<feature type="compositionally biased region" description="Basic residues" evidence="2">
    <location>
        <begin position="103"/>
        <end position="122"/>
    </location>
</feature>
<sequence length="133" mass="15501">MDKNQLLSELSYKATRSSGAGGQHVNKTSTRVELYWSLENTQAFSENEISRLRERLSHRLTKDGELQLASQDSRSQHRNKDDVTKRFFALLEVAIIPPIIRKKRRPSKMAKLKRLKAKKQHAEKKANRKKPEY</sequence>
<dbReference type="Proteomes" id="UP000281985">
    <property type="component" value="Unassembled WGS sequence"/>
</dbReference>
<evidence type="ECO:0000256" key="1">
    <source>
        <dbReference type="ARBA" id="ARBA00010835"/>
    </source>
</evidence>
<dbReference type="PANTHER" id="PTHR47814">
    <property type="entry name" value="PEPTIDYL-TRNA HYDROLASE ARFB"/>
    <property type="match status" value="1"/>
</dbReference>
<dbReference type="GO" id="GO:0043022">
    <property type="term" value="F:ribosome binding"/>
    <property type="evidence" value="ECO:0007669"/>
    <property type="project" value="TreeGrafter"/>
</dbReference>
<dbReference type="InterPro" id="IPR000352">
    <property type="entry name" value="Pep_chain_release_fac_I"/>
</dbReference>
<comment type="caution">
    <text evidence="4">The sequence shown here is derived from an EMBL/GenBank/DDBJ whole genome shotgun (WGS) entry which is preliminary data.</text>
</comment>